<dbReference type="PANTHER" id="PTHR34295:SF4">
    <property type="entry name" value="BIOTIN TRANSPORTER BIOY-RELATED"/>
    <property type="match status" value="1"/>
</dbReference>
<proteinExistence type="inferred from homology"/>
<evidence type="ECO:0000313" key="10">
    <source>
        <dbReference type="EMBL" id="KEO82468.1"/>
    </source>
</evidence>
<protein>
    <recommendedName>
        <fullName evidence="8">Biotin transporter</fullName>
    </recommendedName>
</protein>
<dbReference type="InterPro" id="IPR003784">
    <property type="entry name" value="BioY"/>
</dbReference>
<evidence type="ECO:0000256" key="9">
    <source>
        <dbReference type="SAM" id="Phobius"/>
    </source>
</evidence>
<keyword evidence="3 8" id="KW-0813">Transport</keyword>
<dbReference type="AlphaFoldDB" id="A0A074LRK7"/>
<dbReference type="STRING" id="1157490.EL26_15430"/>
<feature type="transmembrane region" description="Helical" evidence="9">
    <location>
        <begin position="44"/>
        <end position="71"/>
    </location>
</feature>
<feature type="transmembrane region" description="Helical" evidence="9">
    <location>
        <begin position="83"/>
        <end position="104"/>
    </location>
</feature>
<comment type="caution">
    <text evidence="10">The sequence shown here is derived from an EMBL/GenBank/DDBJ whole genome shotgun (WGS) entry which is preliminary data.</text>
</comment>
<comment type="similarity">
    <text evidence="2 8">Belongs to the BioY family.</text>
</comment>
<feature type="transmembrane region" description="Helical" evidence="9">
    <location>
        <begin position="151"/>
        <end position="174"/>
    </location>
</feature>
<organism evidence="10 11">
    <name type="scientific">Tumebacillus flagellatus</name>
    <dbReference type="NCBI Taxonomy" id="1157490"/>
    <lineage>
        <taxon>Bacteria</taxon>
        <taxon>Bacillati</taxon>
        <taxon>Bacillota</taxon>
        <taxon>Bacilli</taxon>
        <taxon>Bacillales</taxon>
        <taxon>Alicyclobacillaceae</taxon>
        <taxon>Tumebacillus</taxon>
    </lineage>
</organism>
<evidence type="ECO:0000256" key="1">
    <source>
        <dbReference type="ARBA" id="ARBA00004651"/>
    </source>
</evidence>
<keyword evidence="4 8" id="KW-1003">Cell membrane</keyword>
<keyword evidence="7 8" id="KW-0472">Membrane</keyword>
<accession>A0A074LRK7</accession>
<evidence type="ECO:0000256" key="4">
    <source>
        <dbReference type="ARBA" id="ARBA00022475"/>
    </source>
</evidence>
<gene>
    <name evidence="10" type="ORF">EL26_15430</name>
</gene>
<evidence type="ECO:0000256" key="5">
    <source>
        <dbReference type="ARBA" id="ARBA00022692"/>
    </source>
</evidence>
<keyword evidence="11" id="KW-1185">Reference proteome</keyword>
<evidence type="ECO:0000256" key="8">
    <source>
        <dbReference type="PIRNR" id="PIRNR016661"/>
    </source>
</evidence>
<evidence type="ECO:0000313" key="11">
    <source>
        <dbReference type="Proteomes" id="UP000027931"/>
    </source>
</evidence>
<keyword evidence="6 9" id="KW-1133">Transmembrane helix</keyword>
<sequence length="197" mass="20635">MRSKLTVRGLVFSALIAALMVVFSNVNINLGFTPVPITLGNMVVMLAGIFLGAGYGFFSMLLVILLTILGLPMLHGTGGLSVLAGPTGGYVMLYPVCAFLVGYLGNKVKGNGPVAAVLLAVIIYVFGALLCYVSGVWWLMHVTGMSLQKALVGGCYPFLLGDAIKSVAAALIALPVRKLYPSSRLVGTAQSRVVKLN</sequence>
<name>A0A074LRK7_9BACL</name>
<dbReference type="PANTHER" id="PTHR34295">
    <property type="entry name" value="BIOTIN TRANSPORTER BIOY"/>
    <property type="match status" value="1"/>
</dbReference>
<dbReference type="Pfam" id="PF02632">
    <property type="entry name" value="BioY"/>
    <property type="match status" value="1"/>
</dbReference>
<reference evidence="10 11" key="1">
    <citation type="journal article" date="2013" name="Int. J. Syst. Evol. Microbiol.">
        <title>Tumebacillus flagellatus sp. nov., an alpha-amylase/pullulanase-producing bacterium isolated from cassava wastewater.</title>
        <authorList>
            <person name="Wang Q."/>
            <person name="Xie N."/>
            <person name="Qin Y."/>
            <person name="Shen N."/>
            <person name="Zhu J."/>
            <person name="Mi H."/>
            <person name="Huang R."/>
        </authorList>
    </citation>
    <scope>NUCLEOTIDE SEQUENCE [LARGE SCALE GENOMIC DNA]</scope>
    <source>
        <strain evidence="10 11">GST4</strain>
    </source>
</reference>
<dbReference type="eggNOG" id="COG1268">
    <property type="taxonomic scope" value="Bacteria"/>
</dbReference>
<evidence type="ECO:0000256" key="3">
    <source>
        <dbReference type="ARBA" id="ARBA00022448"/>
    </source>
</evidence>
<comment type="subcellular location">
    <subcellularLocation>
        <location evidence="1 8">Cell membrane</location>
        <topology evidence="1 8">Multi-pass membrane protein</topology>
    </subcellularLocation>
</comment>
<dbReference type="Gene3D" id="1.10.1760.20">
    <property type="match status" value="1"/>
</dbReference>
<evidence type="ECO:0000256" key="7">
    <source>
        <dbReference type="ARBA" id="ARBA00023136"/>
    </source>
</evidence>
<dbReference type="Proteomes" id="UP000027931">
    <property type="component" value="Unassembled WGS sequence"/>
</dbReference>
<evidence type="ECO:0000256" key="2">
    <source>
        <dbReference type="ARBA" id="ARBA00010692"/>
    </source>
</evidence>
<dbReference type="GO" id="GO:0015225">
    <property type="term" value="F:biotin transmembrane transporter activity"/>
    <property type="evidence" value="ECO:0007669"/>
    <property type="project" value="UniProtKB-UniRule"/>
</dbReference>
<dbReference type="RefSeq" id="WP_038090364.1">
    <property type="nucleotide sequence ID" value="NZ_JMIR01000022.1"/>
</dbReference>
<dbReference type="OrthoDB" id="9803495at2"/>
<keyword evidence="5 9" id="KW-0812">Transmembrane</keyword>
<dbReference type="EMBL" id="JMIR01000022">
    <property type="protein sequence ID" value="KEO82468.1"/>
    <property type="molecule type" value="Genomic_DNA"/>
</dbReference>
<dbReference type="GO" id="GO:0005886">
    <property type="term" value="C:plasma membrane"/>
    <property type="evidence" value="ECO:0007669"/>
    <property type="project" value="UniProtKB-SubCell"/>
</dbReference>
<feature type="transmembrane region" description="Helical" evidence="9">
    <location>
        <begin position="116"/>
        <end position="139"/>
    </location>
</feature>
<feature type="transmembrane region" description="Helical" evidence="9">
    <location>
        <begin position="12"/>
        <end position="32"/>
    </location>
</feature>
<dbReference type="PIRSF" id="PIRSF016661">
    <property type="entry name" value="BioY"/>
    <property type="match status" value="1"/>
</dbReference>
<evidence type="ECO:0000256" key="6">
    <source>
        <dbReference type="ARBA" id="ARBA00022989"/>
    </source>
</evidence>